<organism evidence="1">
    <name type="scientific">marine sediment metagenome</name>
    <dbReference type="NCBI Taxonomy" id="412755"/>
    <lineage>
        <taxon>unclassified sequences</taxon>
        <taxon>metagenomes</taxon>
        <taxon>ecological metagenomes</taxon>
    </lineage>
</organism>
<dbReference type="SUPFAM" id="SSF53448">
    <property type="entry name" value="Nucleotide-diphospho-sugar transferases"/>
    <property type="match status" value="1"/>
</dbReference>
<sequence length="249" mass="28540">MGYGTNIGMTQINKMKNISLVASSIRPNLWKGFMNSLKGNEIDYEVIFVGDVKPDFELPNMKYIYSPVKPAQCYEIGFRKAEGELVSWTSDEAMYSIKALDNIYKFHKSQSELKLVSGFTVFENNGTGISETSSGHRLATPDSPRMMCFGVIDRLYFRSLGGYDKYFITGQAENDVCMRVYFEDGTCKLCLDAIVTVNHTIAHKDDFSDSKFRKWYPQSRDRLNEMWFIDGVWCPTPCRPFVPFDDDNL</sequence>
<dbReference type="EMBL" id="LAZR01016534">
    <property type="protein sequence ID" value="KKM04084.1"/>
    <property type="molecule type" value="Genomic_DNA"/>
</dbReference>
<dbReference type="AlphaFoldDB" id="A0A0F9GZ27"/>
<feature type="non-terminal residue" evidence="1">
    <location>
        <position position="249"/>
    </location>
</feature>
<name>A0A0F9GZ27_9ZZZZ</name>
<evidence type="ECO:0000313" key="1">
    <source>
        <dbReference type="EMBL" id="KKM04084.1"/>
    </source>
</evidence>
<dbReference type="InterPro" id="IPR029044">
    <property type="entry name" value="Nucleotide-diphossugar_trans"/>
</dbReference>
<protein>
    <recommendedName>
        <fullName evidence="2">Glycosyltransferase 2-like domain-containing protein</fullName>
    </recommendedName>
</protein>
<evidence type="ECO:0008006" key="2">
    <source>
        <dbReference type="Google" id="ProtNLM"/>
    </source>
</evidence>
<accession>A0A0F9GZ27</accession>
<comment type="caution">
    <text evidence="1">The sequence shown here is derived from an EMBL/GenBank/DDBJ whole genome shotgun (WGS) entry which is preliminary data.</text>
</comment>
<proteinExistence type="predicted"/>
<reference evidence="1" key="1">
    <citation type="journal article" date="2015" name="Nature">
        <title>Complex archaea that bridge the gap between prokaryotes and eukaryotes.</title>
        <authorList>
            <person name="Spang A."/>
            <person name="Saw J.H."/>
            <person name="Jorgensen S.L."/>
            <person name="Zaremba-Niedzwiedzka K."/>
            <person name="Martijn J."/>
            <person name="Lind A.E."/>
            <person name="van Eijk R."/>
            <person name="Schleper C."/>
            <person name="Guy L."/>
            <person name="Ettema T.J."/>
        </authorList>
    </citation>
    <scope>NUCLEOTIDE SEQUENCE</scope>
</reference>
<dbReference type="Gene3D" id="3.90.550.10">
    <property type="entry name" value="Spore Coat Polysaccharide Biosynthesis Protein SpsA, Chain A"/>
    <property type="match status" value="1"/>
</dbReference>
<gene>
    <name evidence="1" type="ORF">LCGC14_1767820</name>
</gene>